<protein>
    <submittedName>
        <fullName evidence="1">Uncharacterized protein</fullName>
    </submittedName>
</protein>
<reference evidence="1" key="1">
    <citation type="submission" date="2014-09" db="EMBL/GenBank/DDBJ databases">
        <authorList>
            <person name="Magalhaes I.L.F."/>
            <person name="Oliveira U."/>
            <person name="Santos F.R."/>
            <person name="Vidigal T.H.D.A."/>
            <person name="Brescovit A.D."/>
            <person name="Santos A.J."/>
        </authorList>
    </citation>
    <scope>NUCLEOTIDE SEQUENCE</scope>
    <source>
        <tissue evidence="1">Shoot tissue taken approximately 20 cm above the soil surface</tissue>
    </source>
</reference>
<proteinExistence type="predicted"/>
<name>A0A0A9AZ72_ARUDO</name>
<dbReference type="AlphaFoldDB" id="A0A0A9AZ72"/>
<sequence length="30" mass="3260">MNCTMSFSTNSVIVPYILGVWTGIERGLGL</sequence>
<organism evidence="1">
    <name type="scientific">Arundo donax</name>
    <name type="common">Giant reed</name>
    <name type="synonym">Donax arundinaceus</name>
    <dbReference type="NCBI Taxonomy" id="35708"/>
    <lineage>
        <taxon>Eukaryota</taxon>
        <taxon>Viridiplantae</taxon>
        <taxon>Streptophyta</taxon>
        <taxon>Embryophyta</taxon>
        <taxon>Tracheophyta</taxon>
        <taxon>Spermatophyta</taxon>
        <taxon>Magnoliopsida</taxon>
        <taxon>Liliopsida</taxon>
        <taxon>Poales</taxon>
        <taxon>Poaceae</taxon>
        <taxon>PACMAD clade</taxon>
        <taxon>Arundinoideae</taxon>
        <taxon>Arundineae</taxon>
        <taxon>Arundo</taxon>
    </lineage>
</organism>
<reference evidence="1" key="2">
    <citation type="journal article" date="2015" name="Data Brief">
        <title>Shoot transcriptome of the giant reed, Arundo donax.</title>
        <authorList>
            <person name="Barrero R.A."/>
            <person name="Guerrero F.D."/>
            <person name="Moolhuijzen P."/>
            <person name="Goolsby J.A."/>
            <person name="Tidwell J."/>
            <person name="Bellgard S.E."/>
            <person name="Bellgard M.I."/>
        </authorList>
    </citation>
    <scope>NUCLEOTIDE SEQUENCE</scope>
    <source>
        <tissue evidence="1">Shoot tissue taken approximately 20 cm above the soil surface</tissue>
    </source>
</reference>
<accession>A0A0A9AZ72</accession>
<evidence type="ECO:0000313" key="1">
    <source>
        <dbReference type="EMBL" id="JAD55163.1"/>
    </source>
</evidence>
<dbReference type="EMBL" id="GBRH01242732">
    <property type="protein sequence ID" value="JAD55163.1"/>
    <property type="molecule type" value="Transcribed_RNA"/>
</dbReference>